<feature type="domain" description="DUF6534" evidence="3">
    <location>
        <begin position="167"/>
        <end position="252"/>
    </location>
</feature>
<feature type="region of interest" description="Disordered" evidence="1">
    <location>
        <begin position="260"/>
        <end position="342"/>
    </location>
</feature>
<protein>
    <recommendedName>
        <fullName evidence="3">DUF6534 domain-containing protein</fullName>
    </recommendedName>
</protein>
<feature type="compositionally biased region" description="Basic and acidic residues" evidence="1">
    <location>
        <begin position="289"/>
        <end position="305"/>
    </location>
</feature>
<reference evidence="4 5" key="1">
    <citation type="submission" date="2015-12" db="EMBL/GenBank/DDBJ databases">
        <title>Draft genome sequence of Moniliophthora roreri, the causal agent of frosty pod rot of cacao.</title>
        <authorList>
            <person name="Aime M.C."/>
            <person name="Diaz-Valderrama J.R."/>
            <person name="Kijpornyongpan T."/>
            <person name="Phillips-Mora W."/>
        </authorList>
    </citation>
    <scope>NUCLEOTIDE SEQUENCE [LARGE SCALE GENOMIC DNA]</scope>
    <source>
        <strain evidence="4 5">MCA 2952</strain>
    </source>
</reference>
<accession>A0A0W0F2K7</accession>
<name>A0A0W0F2K7_MONRR</name>
<evidence type="ECO:0000259" key="3">
    <source>
        <dbReference type="Pfam" id="PF20152"/>
    </source>
</evidence>
<evidence type="ECO:0000256" key="1">
    <source>
        <dbReference type="SAM" id="MobiDB-lite"/>
    </source>
</evidence>
<evidence type="ECO:0000256" key="2">
    <source>
        <dbReference type="SAM" id="Phobius"/>
    </source>
</evidence>
<proteinExistence type="predicted"/>
<sequence length="342" mass="37871">MSSVPPNIAETTGPLLLGYLLNYGLFGVLSVQTYLYYTAFPRDKQGFQTLVYVIYLIEAAQTVMITHDAFKNFAYGFGTVDSLNQINIIWLDVCILDGLVAFLVQCYFSYRIYLLSRFKVLVALILFTAFAQFAGAIATGVIAKEVGVFSRLRAACFIPACFWLGGSALCDIIIALSMTYVLSRMNGGFQETRDLVKRIIRLTMETGSLTAAIALVDLILFLVFPNDDFHIVPALTLAKFYSNSLLVVFNSRLRIPHARGNDSESAPSASGGHVTFRPAHNSVLPPPRSELRSENRASVWHDHVQLDTLQKPTPDTDADISDDTESRIYDVKPDLSHQGHAV</sequence>
<dbReference type="eggNOG" id="ENOG502SRYS">
    <property type="taxonomic scope" value="Eukaryota"/>
</dbReference>
<feature type="transmembrane region" description="Helical" evidence="2">
    <location>
        <begin position="20"/>
        <end position="37"/>
    </location>
</feature>
<gene>
    <name evidence="4" type="ORF">WG66_16845</name>
</gene>
<dbReference type="Proteomes" id="UP000054988">
    <property type="component" value="Unassembled WGS sequence"/>
</dbReference>
<feature type="transmembrane region" description="Helical" evidence="2">
    <location>
        <begin position="87"/>
        <end position="108"/>
    </location>
</feature>
<dbReference type="InterPro" id="IPR045339">
    <property type="entry name" value="DUF6534"/>
</dbReference>
<keyword evidence="2" id="KW-0812">Transmembrane</keyword>
<feature type="transmembrane region" description="Helical" evidence="2">
    <location>
        <begin position="120"/>
        <end position="142"/>
    </location>
</feature>
<dbReference type="PANTHER" id="PTHR40465">
    <property type="entry name" value="CHROMOSOME 1, WHOLE GENOME SHOTGUN SEQUENCE"/>
    <property type="match status" value="1"/>
</dbReference>
<dbReference type="Pfam" id="PF20152">
    <property type="entry name" value="DUF6534"/>
    <property type="match status" value="1"/>
</dbReference>
<dbReference type="EMBL" id="LATX01002379">
    <property type="protein sequence ID" value="KTB30558.1"/>
    <property type="molecule type" value="Genomic_DNA"/>
</dbReference>
<feature type="transmembrane region" description="Helical" evidence="2">
    <location>
        <begin position="49"/>
        <end position="67"/>
    </location>
</feature>
<feature type="compositionally biased region" description="Basic and acidic residues" evidence="1">
    <location>
        <begin position="324"/>
        <end position="342"/>
    </location>
</feature>
<organism evidence="4 5">
    <name type="scientific">Moniliophthora roreri</name>
    <name type="common">Frosty pod rot fungus</name>
    <name type="synonym">Monilia roreri</name>
    <dbReference type="NCBI Taxonomy" id="221103"/>
    <lineage>
        <taxon>Eukaryota</taxon>
        <taxon>Fungi</taxon>
        <taxon>Dikarya</taxon>
        <taxon>Basidiomycota</taxon>
        <taxon>Agaricomycotina</taxon>
        <taxon>Agaricomycetes</taxon>
        <taxon>Agaricomycetidae</taxon>
        <taxon>Agaricales</taxon>
        <taxon>Marasmiineae</taxon>
        <taxon>Marasmiaceae</taxon>
        <taxon>Moniliophthora</taxon>
    </lineage>
</organism>
<feature type="transmembrane region" description="Helical" evidence="2">
    <location>
        <begin position="202"/>
        <end position="224"/>
    </location>
</feature>
<keyword evidence="2" id="KW-0472">Membrane</keyword>
<evidence type="ECO:0000313" key="4">
    <source>
        <dbReference type="EMBL" id="KTB30558.1"/>
    </source>
</evidence>
<comment type="caution">
    <text evidence="4">The sequence shown here is derived from an EMBL/GenBank/DDBJ whole genome shotgun (WGS) entry which is preliminary data.</text>
</comment>
<keyword evidence="2" id="KW-1133">Transmembrane helix</keyword>
<feature type="transmembrane region" description="Helical" evidence="2">
    <location>
        <begin position="162"/>
        <end position="182"/>
    </location>
</feature>
<feature type="transmembrane region" description="Helical" evidence="2">
    <location>
        <begin position="230"/>
        <end position="249"/>
    </location>
</feature>
<dbReference type="PANTHER" id="PTHR40465:SF1">
    <property type="entry name" value="DUF6534 DOMAIN-CONTAINING PROTEIN"/>
    <property type="match status" value="1"/>
</dbReference>
<dbReference type="AlphaFoldDB" id="A0A0W0F2K7"/>
<evidence type="ECO:0000313" key="5">
    <source>
        <dbReference type="Proteomes" id="UP000054988"/>
    </source>
</evidence>